<keyword evidence="1" id="KW-0863">Zinc-finger</keyword>
<evidence type="ECO:0000313" key="4">
    <source>
        <dbReference type="EMBL" id="CAG1833784.1"/>
    </source>
</evidence>
<protein>
    <submittedName>
        <fullName evidence="4">(wild Malaysian banana) hypothetical protein</fullName>
    </submittedName>
</protein>
<feature type="domain" description="C2H2-type" evidence="3">
    <location>
        <begin position="172"/>
        <end position="200"/>
    </location>
</feature>
<feature type="region of interest" description="Disordered" evidence="2">
    <location>
        <begin position="82"/>
        <end position="103"/>
    </location>
</feature>
<dbReference type="InParanoid" id="A0A804KEC2"/>
<evidence type="ECO:0000256" key="1">
    <source>
        <dbReference type="PROSITE-ProRule" id="PRU00042"/>
    </source>
</evidence>
<feature type="compositionally biased region" description="Gly residues" evidence="2">
    <location>
        <begin position="86"/>
        <end position="97"/>
    </location>
</feature>
<accession>A0A804KEC2</accession>
<evidence type="ECO:0000313" key="5">
    <source>
        <dbReference type="EnsemblPlants" id="Ma09_p00330.1"/>
    </source>
</evidence>
<proteinExistence type="predicted"/>
<organism evidence="5 6">
    <name type="scientific">Musa acuminata subsp. malaccensis</name>
    <name type="common">Wild banana</name>
    <name type="synonym">Musa malaccensis</name>
    <dbReference type="NCBI Taxonomy" id="214687"/>
    <lineage>
        <taxon>Eukaryota</taxon>
        <taxon>Viridiplantae</taxon>
        <taxon>Streptophyta</taxon>
        <taxon>Embryophyta</taxon>
        <taxon>Tracheophyta</taxon>
        <taxon>Spermatophyta</taxon>
        <taxon>Magnoliopsida</taxon>
        <taxon>Liliopsida</taxon>
        <taxon>Zingiberales</taxon>
        <taxon>Musaceae</taxon>
        <taxon>Musa</taxon>
    </lineage>
</organism>
<dbReference type="Proteomes" id="UP000012960">
    <property type="component" value="Unplaced"/>
</dbReference>
<feature type="region of interest" description="Disordered" evidence="2">
    <location>
        <begin position="1"/>
        <end position="28"/>
    </location>
</feature>
<sequence length="393" mass="43043">MAAEARRAREKQTRKEEERSLQQEAQSPFAKGALRSFFTCKHHQPGERNNGHSMRMGCSGSICKLRDMQRPETVLAEPCKKNAAASGGGSGNGNGGEGTKKQPLSEINGVVSKPSSHSAAASVAASSSSTSSVGGSFRRMHRRRLYGCYECHMVVDPISMLSRDSSLGTTICTCPDCGEIFVKAESLEIHQAVRHAVSELGPEDTSRNIVEIIFQSSWLKKQTPVCKIDRILKVHNTNRTLTRFEDYRDSIKIKASKLARKHPRCTADGNELLRFHCTTFMCSIGLDGATNLCNSIPKCSLCSIVRDGFKIDSHGRIGTMATSGRAHDAADNVSDKTAMLVCRVIAGRVKRKQDDLEEYDSAAGMAGIYSNLDELFVFDPKAILPCFVVIYRS</sequence>
<evidence type="ECO:0000313" key="6">
    <source>
        <dbReference type="Proteomes" id="UP000012960"/>
    </source>
</evidence>
<dbReference type="PROSITE" id="PS00028">
    <property type="entry name" value="ZINC_FINGER_C2H2_1"/>
    <property type="match status" value="1"/>
</dbReference>
<dbReference type="AlphaFoldDB" id="A0A804KEC2"/>
<evidence type="ECO:0000256" key="2">
    <source>
        <dbReference type="SAM" id="MobiDB-lite"/>
    </source>
</evidence>
<feature type="compositionally biased region" description="Basic and acidic residues" evidence="2">
    <location>
        <begin position="1"/>
        <end position="21"/>
    </location>
</feature>
<dbReference type="Gramene" id="Ma09_t00330.1">
    <property type="protein sequence ID" value="Ma09_p00330.1"/>
    <property type="gene ID" value="Ma09_g00330"/>
</dbReference>
<dbReference type="InterPro" id="IPR013087">
    <property type="entry name" value="Znf_C2H2_type"/>
</dbReference>
<dbReference type="PANTHER" id="PTHR31681">
    <property type="entry name" value="C2H2-LIKE ZINC FINGER PROTEIN"/>
    <property type="match status" value="1"/>
</dbReference>
<keyword evidence="1" id="KW-0862">Zinc</keyword>
<dbReference type="EnsemblPlants" id="Ma09_t00330.1">
    <property type="protein sequence ID" value="Ma09_p00330.1"/>
    <property type="gene ID" value="Ma09_g00330"/>
</dbReference>
<keyword evidence="1" id="KW-0479">Metal-binding</keyword>
<reference evidence="5" key="2">
    <citation type="submission" date="2021-05" db="UniProtKB">
        <authorList>
            <consortium name="EnsemblPlants"/>
        </authorList>
    </citation>
    <scope>IDENTIFICATION</scope>
    <source>
        <strain evidence="5">subsp. malaccensis</strain>
    </source>
</reference>
<dbReference type="OrthoDB" id="9514740at2759"/>
<dbReference type="SUPFAM" id="SSF56399">
    <property type="entry name" value="ADP-ribosylation"/>
    <property type="match status" value="1"/>
</dbReference>
<dbReference type="EMBL" id="HG996474">
    <property type="protein sequence ID" value="CAG1833784.1"/>
    <property type="molecule type" value="Genomic_DNA"/>
</dbReference>
<keyword evidence="6" id="KW-1185">Reference proteome</keyword>
<gene>
    <name evidence="4" type="ORF">GSMUA_218890.1</name>
</gene>
<dbReference type="PROSITE" id="PS50157">
    <property type="entry name" value="ZINC_FINGER_C2H2_2"/>
    <property type="match status" value="1"/>
</dbReference>
<name>A0A804KEC2_MUSAM</name>
<dbReference type="FunCoup" id="A0A804KEC2">
    <property type="interactions" value="3"/>
</dbReference>
<evidence type="ECO:0000259" key="3">
    <source>
        <dbReference type="PROSITE" id="PS50157"/>
    </source>
</evidence>
<dbReference type="Gene3D" id="3.90.228.10">
    <property type="match status" value="1"/>
</dbReference>
<reference evidence="4" key="1">
    <citation type="submission" date="2021-03" db="EMBL/GenBank/DDBJ databases">
        <authorList>
            <consortium name="Genoscope - CEA"/>
            <person name="William W."/>
        </authorList>
    </citation>
    <scope>NUCLEOTIDE SEQUENCE</scope>
    <source>
        <strain evidence="4">Doubled-haploid Pahang</strain>
    </source>
</reference>
<dbReference type="PANTHER" id="PTHR31681:SF3">
    <property type="entry name" value="OS04G0690100 PROTEIN"/>
    <property type="match status" value="1"/>
</dbReference>
<dbReference type="GO" id="GO:0008270">
    <property type="term" value="F:zinc ion binding"/>
    <property type="evidence" value="ECO:0007669"/>
    <property type="project" value="UniProtKB-KW"/>
</dbReference>
<dbReference type="OMA" id="CNSIPHC"/>